<sequence length="279" mass="31716">MKVAIGGYSFNHLFLEGSMDIFGYLETVKYRYRLDAVDLWNAQIAERTLPFLTLFDDQKLRLIRLALEERELPLLNIAVDTAHIWDPNPEVRERLHQNALAHLRASVLLGAQSVRIDTGAHGDSEFSDEAFDFIAGRYREYCAFAAEHGMRLGPENHMGPSLVPSELVRLAKAVDEPNFGVLLHMNRWSEDRECGDESIAPWVYHVHFDAKTAVLDDAANKVNMLKDAGYEGYWSLEHNAPADRSYIETEYLLSRIKKHLADADLLRQTTKGVESVCNL</sequence>
<dbReference type="InterPro" id="IPR036237">
    <property type="entry name" value="Xyl_isomerase-like_sf"/>
</dbReference>
<evidence type="ECO:0000259" key="1">
    <source>
        <dbReference type="Pfam" id="PF01261"/>
    </source>
</evidence>
<keyword evidence="3" id="KW-1185">Reference proteome</keyword>
<keyword evidence="2" id="KW-0413">Isomerase</keyword>
<gene>
    <name evidence="2" type="ORF">J2Z69_003023</name>
</gene>
<dbReference type="PANTHER" id="PTHR12110:SF53">
    <property type="entry name" value="BLR5974 PROTEIN"/>
    <property type="match status" value="1"/>
</dbReference>
<reference evidence="2 3" key="1">
    <citation type="submission" date="2021-03" db="EMBL/GenBank/DDBJ databases">
        <title>Genomic Encyclopedia of Type Strains, Phase IV (KMG-IV): sequencing the most valuable type-strain genomes for metagenomic binning, comparative biology and taxonomic classification.</title>
        <authorList>
            <person name="Goeker M."/>
        </authorList>
    </citation>
    <scope>NUCLEOTIDE SEQUENCE [LARGE SCALE GENOMIC DNA]</scope>
    <source>
        <strain evidence="2 3">DSM 26806</strain>
    </source>
</reference>
<protein>
    <submittedName>
        <fullName evidence="2">Sugar phosphate isomerase/epimerase</fullName>
    </submittedName>
</protein>
<dbReference type="RefSeq" id="WP_209864214.1">
    <property type="nucleotide sequence ID" value="NZ_JAGGLD010000005.1"/>
</dbReference>
<dbReference type="SUPFAM" id="SSF51658">
    <property type="entry name" value="Xylose isomerase-like"/>
    <property type="match status" value="1"/>
</dbReference>
<evidence type="ECO:0000313" key="2">
    <source>
        <dbReference type="EMBL" id="MBP2001967.1"/>
    </source>
</evidence>
<dbReference type="InterPro" id="IPR050312">
    <property type="entry name" value="IolE/XylAMocC-like"/>
</dbReference>
<dbReference type="GO" id="GO:0016853">
    <property type="term" value="F:isomerase activity"/>
    <property type="evidence" value="ECO:0007669"/>
    <property type="project" value="UniProtKB-KW"/>
</dbReference>
<feature type="domain" description="Xylose isomerase-like TIM barrel" evidence="1">
    <location>
        <begin position="51"/>
        <end position="241"/>
    </location>
</feature>
<dbReference type="PANTHER" id="PTHR12110">
    <property type="entry name" value="HYDROXYPYRUVATE ISOMERASE"/>
    <property type="match status" value="1"/>
</dbReference>
<comment type="caution">
    <text evidence="2">The sequence shown here is derived from an EMBL/GenBank/DDBJ whole genome shotgun (WGS) entry which is preliminary data.</text>
</comment>
<organism evidence="2 3">
    <name type="scientific">Paenibacillus shirakamiensis</name>
    <dbReference type="NCBI Taxonomy" id="1265935"/>
    <lineage>
        <taxon>Bacteria</taxon>
        <taxon>Bacillati</taxon>
        <taxon>Bacillota</taxon>
        <taxon>Bacilli</taxon>
        <taxon>Bacillales</taxon>
        <taxon>Paenibacillaceae</taxon>
        <taxon>Paenibacillus</taxon>
    </lineage>
</organism>
<evidence type="ECO:0000313" key="3">
    <source>
        <dbReference type="Proteomes" id="UP001519288"/>
    </source>
</evidence>
<accession>A0ABS4JJT1</accession>
<proteinExistence type="predicted"/>
<dbReference type="InterPro" id="IPR013022">
    <property type="entry name" value="Xyl_isomerase-like_TIM-brl"/>
</dbReference>
<dbReference type="Gene3D" id="3.20.20.150">
    <property type="entry name" value="Divalent-metal-dependent TIM barrel enzymes"/>
    <property type="match status" value="1"/>
</dbReference>
<dbReference type="Proteomes" id="UP001519288">
    <property type="component" value="Unassembled WGS sequence"/>
</dbReference>
<dbReference type="Pfam" id="PF01261">
    <property type="entry name" value="AP_endonuc_2"/>
    <property type="match status" value="1"/>
</dbReference>
<name>A0ABS4JJT1_9BACL</name>
<dbReference type="EMBL" id="JAGGLD010000005">
    <property type="protein sequence ID" value="MBP2001967.1"/>
    <property type="molecule type" value="Genomic_DNA"/>
</dbReference>